<reference evidence="2 3" key="1">
    <citation type="submission" date="2020-04" db="EMBL/GenBank/DDBJ databases">
        <title>Perkinsus olseni comparative genomics.</title>
        <authorList>
            <person name="Bogema D.R."/>
        </authorList>
    </citation>
    <scope>NUCLEOTIDE SEQUENCE [LARGE SCALE GENOMIC DNA]</scope>
    <source>
        <strain evidence="2">00978-12</strain>
    </source>
</reference>
<comment type="caution">
    <text evidence="2">The sequence shown here is derived from an EMBL/GenBank/DDBJ whole genome shotgun (WGS) entry which is preliminary data.</text>
</comment>
<gene>
    <name evidence="2" type="ORF">FOZ60_008127</name>
</gene>
<proteinExistence type="predicted"/>
<sequence>MLFLIDLALFHIVIAGYTDAFRLKAEGFSGNDTVANPGQVTELRSLRLPIAYEEPPNCLPPAENFQGKNYCWYRLEGDSQVNAGTLIPGTVAGALGIGYATLELITVNSNPSARDVGVWAEGFTTLDLTLDFGIKLYLLFNVPRFFKVGGEDAGQAKQLKFPASLLTVVDVPCWGRVAATAEGLGVAAVHKTDQYSRLQVLLNTKADRGYQHSKISLTVDILNNGKGKWKFQAVVDAEISASVPAADSESLGNGVFQCSPVDYSSHGITLYSSGK</sequence>
<keyword evidence="1" id="KW-0732">Signal</keyword>
<evidence type="ECO:0000313" key="2">
    <source>
        <dbReference type="EMBL" id="KAF4684211.1"/>
    </source>
</evidence>
<dbReference type="Proteomes" id="UP000541610">
    <property type="component" value="Unassembled WGS sequence"/>
</dbReference>
<accession>A0A7J6NM97</accession>
<dbReference type="AlphaFoldDB" id="A0A7J6NM97"/>
<evidence type="ECO:0000256" key="1">
    <source>
        <dbReference type="SAM" id="SignalP"/>
    </source>
</evidence>
<protein>
    <submittedName>
        <fullName evidence="2">Uncharacterized protein</fullName>
    </submittedName>
</protein>
<dbReference type="OrthoDB" id="10275123at2759"/>
<dbReference type="EMBL" id="JABANP010000323">
    <property type="protein sequence ID" value="KAF4684211.1"/>
    <property type="molecule type" value="Genomic_DNA"/>
</dbReference>
<name>A0A7J6NM97_PEROL</name>
<feature type="signal peptide" evidence="1">
    <location>
        <begin position="1"/>
        <end position="15"/>
    </location>
</feature>
<organism evidence="2 3">
    <name type="scientific">Perkinsus olseni</name>
    <name type="common">Perkinsus atlanticus</name>
    <dbReference type="NCBI Taxonomy" id="32597"/>
    <lineage>
        <taxon>Eukaryota</taxon>
        <taxon>Sar</taxon>
        <taxon>Alveolata</taxon>
        <taxon>Perkinsozoa</taxon>
        <taxon>Perkinsea</taxon>
        <taxon>Perkinsida</taxon>
        <taxon>Perkinsidae</taxon>
        <taxon>Perkinsus</taxon>
    </lineage>
</organism>
<evidence type="ECO:0000313" key="3">
    <source>
        <dbReference type="Proteomes" id="UP000541610"/>
    </source>
</evidence>
<feature type="chain" id="PRO_5029680955" evidence="1">
    <location>
        <begin position="16"/>
        <end position="275"/>
    </location>
</feature>